<evidence type="ECO:0000256" key="1">
    <source>
        <dbReference type="SAM" id="MobiDB-lite"/>
    </source>
</evidence>
<dbReference type="PANTHER" id="PTHR24148:SF73">
    <property type="entry name" value="HET DOMAIN PROTEIN (AFU_ORTHOLOGUE AFUA_8G01020)"/>
    <property type="match status" value="1"/>
</dbReference>
<reference evidence="4" key="1">
    <citation type="journal article" date="2019" name="bioRxiv">
        <title>Genomics, evolutionary history and diagnostics of the Alternaria alternata species group including apple and Asian pear pathotypes.</title>
        <authorList>
            <person name="Armitage A.D."/>
            <person name="Cockerton H.M."/>
            <person name="Sreenivasaprasad S."/>
            <person name="Woodhall J.W."/>
            <person name="Lane C.R."/>
            <person name="Harrison R.J."/>
            <person name="Clarkson J.P."/>
        </authorList>
    </citation>
    <scope>NUCLEOTIDE SEQUENCE [LARGE SCALE GENOMIC DNA]</scope>
    <source>
        <strain evidence="4">FERA 1082</strain>
    </source>
</reference>
<evidence type="ECO:0000259" key="2">
    <source>
        <dbReference type="Pfam" id="PF06985"/>
    </source>
</evidence>
<evidence type="ECO:0000313" key="4">
    <source>
        <dbReference type="Proteomes" id="UP000292402"/>
    </source>
</evidence>
<name>A0A4Q4LXS6_9PLEO</name>
<dbReference type="Proteomes" id="UP000292402">
    <property type="component" value="Unassembled WGS sequence"/>
</dbReference>
<dbReference type="Pfam" id="PF06985">
    <property type="entry name" value="HET"/>
    <property type="match status" value="1"/>
</dbReference>
<dbReference type="PANTHER" id="PTHR24148">
    <property type="entry name" value="ANKYRIN REPEAT DOMAIN-CONTAINING PROTEIN 39 HOMOLOG-RELATED"/>
    <property type="match status" value="1"/>
</dbReference>
<feature type="compositionally biased region" description="Basic and acidic residues" evidence="1">
    <location>
        <begin position="25"/>
        <end position="39"/>
    </location>
</feature>
<dbReference type="InterPro" id="IPR052895">
    <property type="entry name" value="HetReg/Transcr_Mod"/>
</dbReference>
<organism evidence="3 4">
    <name type="scientific">Alternaria tenuissima</name>
    <dbReference type="NCBI Taxonomy" id="119927"/>
    <lineage>
        <taxon>Eukaryota</taxon>
        <taxon>Fungi</taxon>
        <taxon>Dikarya</taxon>
        <taxon>Ascomycota</taxon>
        <taxon>Pezizomycotina</taxon>
        <taxon>Dothideomycetes</taxon>
        <taxon>Pleosporomycetidae</taxon>
        <taxon>Pleosporales</taxon>
        <taxon>Pleosporineae</taxon>
        <taxon>Pleosporaceae</taxon>
        <taxon>Alternaria</taxon>
        <taxon>Alternaria sect. Alternaria</taxon>
        <taxon>Alternaria alternata complex</taxon>
    </lineage>
</organism>
<proteinExistence type="predicted"/>
<feature type="region of interest" description="Disordered" evidence="1">
    <location>
        <begin position="1"/>
        <end position="49"/>
    </location>
</feature>
<sequence length="761" mass="86788">MDANTSENNTRVQRSQSSIALGKRPVHDPPHPDISKPADSDNNDDNTDERARNAAEIQNLCYDPLEGSNIRLITIDPALQDGKVKLAMEQVPLTKGLDFHVLSYVWGDGTDKHTIVVNGQRLDVTQNLYDFLETTRQYEPNFLSHHEHSDHKTLYNTGNARTVTESSRGKATGPATMPMRFWVDAICINQNDLNERNKQVPRMGDIYSMASRVWIWIGFASKVFSEDGDLEVFKRGLDYCVQDSFKDLATLGTTRPPKTPLIEQFADHHRQLVMERTMARMRAMGFVLEPGPKMDMMYQKYTQFSGQFSSQHMHAPFNMFLRQLASLLSQPYLKRVWIIQEYVLNPRAPIALLGNFVLDLQHVMATMMRLSREVQLMNEHSKALVFAAVGQMANLMTLDRVRMEWHGSSYIGNTLEGLTRLSPGERLSHLLQQLSNTQCTNPVDRFYGILGFFCHHDLPRSLVPDYSLPVEQVAQAYTRYIIDSTGDLEIIESSMGYESADCPSWVAHPTSLIGQTSTHITVSKGNKTLYFSEDGRCLTLEGTFLGQIVKCSCTDRPGETMGEHLKYLDEELFETASQITGKPKSEIFKFWLNEQVDFQKGMLPSDFKSFDSMQDLLRRYQDICKDIPPEALDGFNRMSSMQKHIIFKTPCRDPKFLYAVLRLAEARFCLLSTGQILVCLLKHTETSYMSRTHGKNDGAWALKGLCNPAILRPKGEAYEYCGPLLSCYSLMKDRRDKREEHDFFLDDEFFAARKVQQVTLV</sequence>
<feature type="domain" description="Heterokaryon incompatibility" evidence="2">
    <location>
        <begin position="180"/>
        <end position="341"/>
    </location>
</feature>
<protein>
    <recommendedName>
        <fullName evidence="2">Heterokaryon incompatibility domain-containing protein</fullName>
    </recommendedName>
</protein>
<dbReference type="EMBL" id="PDXA01000113">
    <property type="protein sequence ID" value="RYN22479.1"/>
    <property type="molecule type" value="Genomic_DNA"/>
</dbReference>
<accession>A0A4Q4LXS6</accession>
<dbReference type="AlphaFoldDB" id="A0A4Q4LXS6"/>
<feature type="compositionally biased region" description="Polar residues" evidence="1">
    <location>
        <begin position="1"/>
        <end position="19"/>
    </location>
</feature>
<dbReference type="InterPro" id="IPR010730">
    <property type="entry name" value="HET"/>
</dbReference>
<evidence type="ECO:0000313" key="3">
    <source>
        <dbReference type="EMBL" id="RYN22479.1"/>
    </source>
</evidence>
<comment type="caution">
    <text evidence="3">The sequence shown here is derived from an EMBL/GenBank/DDBJ whole genome shotgun (WGS) entry which is preliminary data.</text>
</comment>
<gene>
    <name evidence="3" type="ORF">AA0114_g12901</name>
</gene>